<evidence type="ECO:0000256" key="2">
    <source>
        <dbReference type="ARBA" id="ARBA00022679"/>
    </source>
</evidence>
<reference evidence="5 6" key="1">
    <citation type="submission" date="2017-04" db="EMBL/GenBank/DDBJ databases">
        <title>Complete Genome Sequence of Streptomyces gilvosporeus F607, a Capable Producer of Natamycin.</title>
        <authorList>
            <person name="Zong G."/>
            <person name="Zhong C."/>
            <person name="Fu J."/>
            <person name="Qin R."/>
            <person name="Cao G."/>
        </authorList>
    </citation>
    <scope>NUCLEOTIDE SEQUENCE [LARGE SCALE GENOMIC DNA]</scope>
    <source>
        <strain evidence="5 6">F607</strain>
    </source>
</reference>
<feature type="domain" description="Methyltransferase" evidence="4">
    <location>
        <begin position="82"/>
        <end position="180"/>
    </location>
</feature>
<feature type="compositionally biased region" description="Basic and acidic residues" evidence="3">
    <location>
        <begin position="12"/>
        <end position="35"/>
    </location>
</feature>
<dbReference type="GO" id="GO:0032259">
    <property type="term" value="P:methylation"/>
    <property type="evidence" value="ECO:0007669"/>
    <property type="project" value="UniProtKB-KW"/>
</dbReference>
<proteinExistence type="predicted"/>
<evidence type="ECO:0000313" key="6">
    <source>
        <dbReference type="Proteomes" id="UP000192726"/>
    </source>
</evidence>
<dbReference type="Gene3D" id="3.40.50.150">
    <property type="entry name" value="Vaccinia Virus protein VP39"/>
    <property type="match status" value="1"/>
</dbReference>
<feature type="region of interest" description="Disordered" evidence="3">
    <location>
        <begin position="1"/>
        <end position="35"/>
    </location>
</feature>
<protein>
    <submittedName>
        <fullName evidence="5">SAM-dependent methyltransferase</fullName>
    </submittedName>
</protein>
<dbReference type="Pfam" id="PF13649">
    <property type="entry name" value="Methyltransf_25"/>
    <property type="match status" value="1"/>
</dbReference>
<dbReference type="InterPro" id="IPR029063">
    <property type="entry name" value="SAM-dependent_MTases_sf"/>
</dbReference>
<sequence length="299" mass="33749">MCRPTHPTHPTDPTEPRDSTAPADRRPGPDDWREANRARWDERVAIHTASDYYDQDGFRRVKDVIRAFETAEVGEVTGRSLLHLQCHFGQDTLSWLHRGAAHVVGLDFSEPAVETARELAAELGYGPDRASFVAADVYDAAEAVPDPSYDIVYTGIGALNWLPDLVRWAETAASLITPGGFLYLAEFHPLGDVLDEETGSRIAYDYFRRDAWVEETPGTYTDFGAPTVNNRCVEWQHPLGDVISALAGAGLRIDFLHEHDMTMFERFRVLRRGRDGFYRFPEGRPRIPLMYSVKASRPR</sequence>
<gene>
    <name evidence="5" type="ORF">B1H19_22645</name>
</gene>
<evidence type="ECO:0000259" key="4">
    <source>
        <dbReference type="Pfam" id="PF13649"/>
    </source>
</evidence>
<dbReference type="GO" id="GO:0008168">
    <property type="term" value="F:methyltransferase activity"/>
    <property type="evidence" value="ECO:0007669"/>
    <property type="project" value="UniProtKB-KW"/>
</dbReference>
<dbReference type="PANTHER" id="PTHR43861">
    <property type="entry name" value="TRANS-ACONITATE 2-METHYLTRANSFERASE-RELATED"/>
    <property type="match status" value="1"/>
</dbReference>
<evidence type="ECO:0000256" key="3">
    <source>
        <dbReference type="SAM" id="MobiDB-lite"/>
    </source>
</evidence>
<keyword evidence="2 5" id="KW-0808">Transferase</keyword>
<keyword evidence="6" id="KW-1185">Reference proteome</keyword>
<evidence type="ECO:0000256" key="1">
    <source>
        <dbReference type="ARBA" id="ARBA00022603"/>
    </source>
</evidence>
<dbReference type="PANTHER" id="PTHR43861:SF1">
    <property type="entry name" value="TRANS-ACONITATE 2-METHYLTRANSFERASE"/>
    <property type="match status" value="1"/>
</dbReference>
<dbReference type="KEGG" id="sgv:B1H19_22645"/>
<dbReference type="InterPro" id="IPR041698">
    <property type="entry name" value="Methyltransf_25"/>
</dbReference>
<dbReference type="CDD" id="cd02440">
    <property type="entry name" value="AdoMet_MTases"/>
    <property type="match status" value="1"/>
</dbReference>
<organism evidence="5 6">
    <name type="scientific">Streptomyces gilvosporeus</name>
    <dbReference type="NCBI Taxonomy" id="553510"/>
    <lineage>
        <taxon>Bacteria</taxon>
        <taxon>Bacillati</taxon>
        <taxon>Actinomycetota</taxon>
        <taxon>Actinomycetes</taxon>
        <taxon>Kitasatosporales</taxon>
        <taxon>Streptomycetaceae</taxon>
        <taxon>Streptomyces</taxon>
    </lineage>
</organism>
<dbReference type="AlphaFoldDB" id="A0A1V0TUN4"/>
<name>A0A1V0TUN4_9ACTN</name>
<accession>A0A1V0TUN4</accession>
<dbReference type="EMBL" id="CP020569">
    <property type="protein sequence ID" value="ARF56593.1"/>
    <property type="molecule type" value="Genomic_DNA"/>
</dbReference>
<evidence type="ECO:0000313" key="5">
    <source>
        <dbReference type="EMBL" id="ARF56593.1"/>
    </source>
</evidence>
<dbReference type="OrthoDB" id="8385759at2"/>
<keyword evidence="1 5" id="KW-0489">Methyltransferase</keyword>
<dbReference type="Proteomes" id="UP000192726">
    <property type="component" value="Chromosome"/>
</dbReference>
<dbReference type="SUPFAM" id="SSF53335">
    <property type="entry name" value="S-adenosyl-L-methionine-dependent methyltransferases"/>
    <property type="match status" value="1"/>
</dbReference>
<dbReference type="STRING" id="553510.B1H19_22645"/>
<dbReference type="GO" id="GO:0017000">
    <property type="term" value="P:antibiotic biosynthetic process"/>
    <property type="evidence" value="ECO:0007669"/>
    <property type="project" value="UniProtKB-ARBA"/>
</dbReference>